<keyword evidence="1" id="KW-1133">Transmembrane helix</keyword>
<dbReference type="EMBL" id="CH940650">
    <property type="protein sequence ID" value="KRF82973.1"/>
    <property type="molecule type" value="Genomic_DNA"/>
</dbReference>
<dbReference type="AlphaFoldDB" id="A0A0Q9WEI0"/>
<evidence type="ECO:0000256" key="1">
    <source>
        <dbReference type="SAM" id="Phobius"/>
    </source>
</evidence>
<dbReference type="InParanoid" id="A0A0Q9WEI0"/>
<protein>
    <submittedName>
        <fullName evidence="2">Uncharacterized protein</fullName>
    </submittedName>
</protein>
<dbReference type="Proteomes" id="UP000008792">
    <property type="component" value="Unassembled WGS sequence"/>
</dbReference>
<accession>A0A0Q9WEI0</accession>
<evidence type="ECO:0000313" key="2">
    <source>
        <dbReference type="EMBL" id="KRF82973.1"/>
    </source>
</evidence>
<keyword evidence="1" id="KW-0812">Transmembrane</keyword>
<sequence>IHVHTYINAYTRAIPIHTLSASRFLEFADSIISLIICCCVCVCLSGSLSLSSSVLVSF</sequence>
<evidence type="ECO:0000313" key="3">
    <source>
        <dbReference type="Proteomes" id="UP000008792"/>
    </source>
</evidence>
<feature type="transmembrane region" description="Helical" evidence="1">
    <location>
        <begin position="31"/>
        <end position="56"/>
    </location>
</feature>
<organism evidence="2 3">
    <name type="scientific">Drosophila virilis</name>
    <name type="common">Fruit fly</name>
    <dbReference type="NCBI Taxonomy" id="7244"/>
    <lineage>
        <taxon>Eukaryota</taxon>
        <taxon>Metazoa</taxon>
        <taxon>Ecdysozoa</taxon>
        <taxon>Arthropoda</taxon>
        <taxon>Hexapoda</taxon>
        <taxon>Insecta</taxon>
        <taxon>Pterygota</taxon>
        <taxon>Neoptera</taxon>
        <taxon>Endopterygota</taxon>
        <taxon>Diptera</taxon>
        <taxon>Brachycera</taxon>
        <taxon>Muscomorpha</taxon>
        <taxon>Ephydroidea</taxon>
        <taxon>Drosophilidae</taxon>
        <taxon>Drosophila</taxon>
    </lineage>
</organism>
<feature type="non-terminal residue" evidence="2">
    <location>
        <position position="1"/>
    </location>
</feature>
<reference evidence="2 3" key="1">
    <citation type="journal article" date="2007" name="Nature">
        <title>Evolution of genes and genomes on the Drosophila phylogeny.</title>
        <authorList>
            <consortium name="Drosophila 12 Genomes Consortium"/>
            <person name="Clark A.G."/>
            <person name="Eisen M.B."/>
            <person name="Smith D.R."/>
            <person name="Bergman C.M."/>
            <person name="Oliver B."/>
            <person name="Markow T.A."/>
            <person name="Kaufman T.C."/>
            <person name="Kellis M."/>
            <person name="Gelbart W."/>
            <person name="Iyer V.N."/>
            <person name="Pollard D.A."/>
            <person name="Sackton T.B."/>
            <person name="Larracuente A.M."/>
            <person name="Singh N.D."/>
            <person name="Abad J.P."/>
            <person name="Abt D.N."/>
            <person name="Adryan B."/>
            <person name="Aguade M."/>
            <person name="Akashi H."/>
            <person name="Anderson W.W."/>
            <person name="Aquadro C.F."/>
            <person name="Ardell D.H."/>
            <person name="Arguello R."/>
            <person name="Artieri C.G."/>
            <person name="Barbash D.A."/>
            <person name="Barker D."/>
            <person name="Barsanti P."/>
            <person name="Batterham P."/>
            <person name="Batzoglou S."/>
            <person name="Begun D."/>
            <person name="Bhutkar A."/>
            <person name="Blanco E."/>
            <person name="Bosak S.A."/>
            <person name="Bradley R.K."/>
            <person name="Brand A.D."/>
            <person name="Brent M.R."/>
            <person name="Brooks A.N."/>
            <person name="Brown R.H."/>
            <person name="Butlin R.K."/>
            <person name="Caggese C."/>
            <person name="Calvi B.R."/>
            <person name="Bernardo de Carvalho A."/>
            <person name="Caspi A."/>
            <person name="Castrezana S."/>
            <person name="Celniker S.E."/>
            <person name="Chang J.L."/>
            <person name="Chapple C."/>
            <person name="Chatterji S."/>
            <person name="Chinwalla A."/>
            <person name="Civetta A."/>
            <person name="Clifton S.W."/>
            <person name="Comeron J.M."/>
            <person name="Costello J.C."/>
            <person name="Coyne J.A."/>
            <person name="Daub J."/>
            <person name="David R.G."/>
            <person name="Delcher A.L."/>
            <person name="Delehaunty K."/>
            <person name="Do C.B."/>
            <person name="Ebling H."/>
            <person name="Edwards K."/>
            <person name="Eickbush T."/>
            <person name="Evans J.D."/>
            <person name="Filipski A."/>
            <person name="Findeiss S."/>
            <person name="Freyhult E."/>
            <person name="Fulton L."/>
            <person name="Fulton R."/>
            <person name="Garcia A.C."/>
            <person name="Gardiner A."/>
            <person name="Garfield D.A."/>
            <person name="Garvin B.E."/>
            <person name="Gibson G."/>
            <person name="Gilbert D."/>
            <person name="Gnerre S."/>
            <person name="Godfrey J."/>
            <person name="Good R."/>
            <person name="Gotea V."/>
            <person name="Gravely B."/>
            <person name="Greenberg A.J."/>
            <person name="Griffiths-Jones S."/>
            <person name="Gross S."/>
            <person name="Guigo R."/>
            <person name="Gustafson E.A."/>
            <person name="Haerty W."/>
            <person name="Hahn M.W."/>
            <person name="Halligan D.L."/>
            <person name="Halpern A.L."/>
            <person name="Halter G.M."/>
            <person name="Han M.V."/>
            <person name="Heger A."/>
            <person name="Hillier L."/>
            <person name="Hinrichs A.S."/>
            <person name="Holmes I."/>
            <person name="Hoskins R.A."/>
            <person name="Hubisz M.J."/>
            <person name="Hultmark D."/>
            <person name="Huntley M.A."/>
            <person name="Jaffe D.B."/>
            <person name="Jagadeeshan S."/>
            <person name="Jeck W.R."/>
            <person name="Johnson J."/>
            <person name="Jones C.D."/>
            <person name="Jordan W.C."/>
            <person name="Karpen G.H."/>
            <person name="Kataoka E."/>
            <person name="Keightley P.D."/>
            <person name="Kheradpour P."/>
            <person name="Kirkness E.F."/>
            <person name="Koerich L.B."/>
            <person name="Kristiansen K."/>
            <person name="Kudrna D."/>
            <person name="Kulathinal R.J."/>
            <person name="Kumar S."/>
            <person name="Kwok R."/>
            <person name="Lander E."/>
            <person name="Langley C.H."/>
            <person name="Lapoint R."/>
            <person name="Lazzaro B.P."/>
            <person name="Lee S.J."/>
            <person name="Levesque L."/>
            <person name="Li R."/>
            <person name="Lin C.F."/>
            <person name="Lin M.F."/>
            <person name="Lindblad-Toh K."/>
            <person name="Llopart A."/>
            <person name="Long M."/>
            <person name="Low L."/>
            <person name="Lozovsky E."/>
            <person name="Lu J."/>
            <person name="Luo M."/>
            <person name="Machado C.A."/>
            <person name="Makalowski W."/>
            <person name="Marzo M."/>
            <person name="Matsuda M."/>
            <person name="Matzkin L."/>
            <person name="McAllister B."/>
            <person name="McBride C.S."/>
            <person name="McKernan B."/>
            <person name="McKernan K."/>
            <person name="Mendez-Lago M."/>
            <person name="Minx P."/>
            <person name="Mollenhauer M.U."/>
            <person name="Montooth K."/>
            <person name="Mount S.M."/>
            <person name="Mu X."/>
            <person name="Myers E."/>
            <person name="Negre B."/>
            <person name="Newfeld S."/>
            <person name="Nielsen R."/>
            <person name="Noor M.A."/>
            <person name="O'Grady P."/>
            <person name="Pachter L."/>
            <person name="Papaceit M."/>
            <person name="Parisi M.J."/>
            <person name="Parisi M."/>
            <person name="Parts L."/>
            <person name="Pedersen J.S."/>
            <person name="Pesole G."/>
            <person name="Phillippy A.M."/>
            <person name="Ponting C.P."/>
            <person name="Pop M."/>
            <person name="Porcelli D."/>
            <person name="Powell J.R."/>
            <person name="Prohaska S."/>
            <person name="Pruitt K."/>
            <person name="Puig M."/>
            <person name="Quesneville H."/>
            <person name="Ram K.R."/>
            <person name="Rand D."/>
            <person name="Rasmussen M.D."/>
            <person name="Reed L.K."/>
            <person name="Reenan R."/>
            <person name="Reily A."/>
            <person name="Remington K.A."/>
            <person name="Rieger T.T."/>
            <person name="Ritchie M.G."/>
            <person name="Robin C."/>
            <person name="Rogers Y.H."/>
            <person name="Rohde C."/>
            <person name="Rozas J."/>
            <person name="Rubenfield M.J."/>
            <person name="Ruiz A."/>
            <person name="Russo S."/>
            <person name="Salzberg S.L."/>
            <person name="Sanchez-Gracia A."/>
            <person name="Saranga D.J."/>
            <person name="Sato H."/>
            <person name="Schaeffer S.W."/>
            <person name="Schatz M.C."/>
            <person name="Schlenke T."/>
            <person name="Schwartz R."/>
            <person name="Segarra C."/>
            <person name="Singh R.S."/>
            <person name="Sirot L."/>
            <person name="Sirota M."/>
            <person name="Sisneros N.B."/>
            <person name="Smith C.D."/>
            <person name="Smith T.F."/>
            <person name="Spieth J."/>
            <person name="Stage D.E."/>
            <person name="Stark A."/>
            <person name="Stephan W."/>
            <person name="Strausberg R.L."/>
            <person name="Strempel S."/>
            <person name="Sturgill D."/>
            <person name="Sutton G."/>
            <person name="Sutton G.G."/>
            <person name="Tao W."/>
            <person name="Teichmann S."/>
            <person name="Tobari Y.N."/>
            <person name="Tomimura Y."/>
            <person name="Tsolas J.M."/>
            <person name="Valente V.L."/>
            <person name="Venter E."/>
            <person name="Venter J.C."/>
            <person name="Vicario S."/>
            <person name="Vieira F.G."/>
            <person name="Vilella A.J."/>
            <person name="Villasante A."/>
            <person name="Walenz B."/>
            <person name="Wang J."/>
            <person name="Wasserman M."/>
            <person name="Watts T."/>
            <person name="Wilson D."/>
            <person name="Wilson R.K."/>
            <person name="Wing R.A."/>
            <person name="Wolfner M.F."/>
            <person name="Wong A."/>
            <person name="Wong G.K."/>
            <person name="Wu C.I."/>
            <person name="Wu G."/>
            <person name="Yamamoto D."/>
            <person name="Yang H.P."/>
            <person name="Yang S.P."/>
            <person name="Yorke J.A."/>
            <person name="Yoshida K."/>
            <person name="Zdobnov E."/>
            <person name="Zhang P."/>
            <person name="Zhang Y."/>
            <person name="Zimin A.V."/>
            <person name="Baldwin J."/>
            <person name="Abdouelleil A."/>
            <person name="Abdulkadir J."/>
            <person name="Abebe A."/>
            <person name="Abera B."/>
            <person name="Abreu J."/>
            <person name="Acer S.C."/>
            <person name="Aftuck L."/>
            <person name="Alexander A."/>
            <person name="An P."/>
            <person name="Anderson E."/>
            <person name="Anderson S."/>
            <person name="Arachi H."/>
            <person name="Azer M."/>
            <person name="Bachantsang P."/>
            <person name="Barry A."/>
            <person name="Bayul T."/>
            <person name="Berlin A."/>
            <person name="Bessette D."/>
            <person name="Bloom T."/>
            <person name="Blye J."/>
            <person name="Boguslavskiy L."/>
            <person name="Bonnet C."/>
            <person name="Boukhgalter B."/>
            <person name="Bourzgui I."/>
            <person name="Brown A."/>
            <person name="Cahill P."/>
            <person name="Channer S."/>
            <person name="Cheshatsang Y."/>
            <person name="Chuda L."/>
            <person name="Citroen M."/>
            <person name="Collymore A."/>
            <person name="Cooke P."/>
            <person name="Costello M."/>
            <person name="D'Aco K."/>
            <person name="Daza R."/>
            <person name="De Haan G."/>
            <person name="DeGray S."/>
            <person name="DeMaso C."/>
            <person name="Dhargay N."/>
            <person name="Dooley K."/>
            <person name="Dooley E."/>
            <person name="Doricent M."/>
            <person name="Dorje P."/>
            <person name="Dorjee K."/>
            <person name="Dupes A."/>
            <person name="Elong R."/>
            <person name="Falk J."/>
            <person name="Farina A."/>
            <person name="Faro S."/>
            <person name="Ferguson D."/>
            <person name="Fisher S."/>
            <person name="Foley C.D."/>
            <person name="Franke A."/>
            <person name="Friedrich D."/>
            <person name="Gadbois L."/>
            <person name="Gearin G."/>
            <person name="Gearin C.R."/>
            <person name="Giannoukos G."/>
            <person name="Goode T."/>
            <person name="Graham J."/>
            <person name="Grandbois E."/>
            <person name="Grewal S."/>
            <person name="Gyaltsen K."/>
            <person name="Hafez N."/>
            <person name="Hagos B."/>
            <person name="Hall J."/>
            <person name="Henson C."/>
            <person name="Hollinger A."/>
            <person name="Honan T."/>
            <person name="Huard M.D."/>
            <person name="Hughes L."/>
            <person name="Hurhula B."/>
            <person name="Husby M.E."/>
            <person name="Kamat A."/>
            <person name="Kanga B."/>
            <person name="Kashin S."/>
            <person name="Khazanovich D."/>
            <person name="Kisner P."/>
            <person name="Lance K."/>
            <person name="Lara M."/>
            <person name="Lee W."/>
            <person name="Lennon N."/>
            <person name="Letendre F."/>
            <person name="LeVine R."/>
            <person name="Lipovsky A."/>
            <person name="Liu X."/>
            <person name="Liu J."/>
            <person name="Liu S."/>
            <person name="Lokyitsang T."/>
            <person name="Lokyitsang Y."/>
            <person name="Lubonja R."/>
            <person name="Lui A."/>
            <person name="MacDonald P."/>
            <person name="Magnisalis V."/>
            <person name="Maru K."/>
            <person name="Matthews C."/>
            <person name="McCusker W."/>
            <person name="McDonough S."/>
            <person name="Mehta T."/>
            <person name="Meldrim J."/>
            <person name="Meneus L."/>
            <person name="Mihai O."/>
            <person name="Mihalev A."/>
            <person name="Mihova T."/>
            <person name="Mittelman R."/>
            <person name="Mlenga V."/>
            <person name="Montmayeur A."/>
            <person name="Mulrain L."/>
            <person name="Navidi A."/>
            <person name="Naylor J."/>
            <person name="Negash T."/>
            <person name="Nguyen T."/>
            <person name="Nguyen N."/>
            <person name="Nicol R."/>
            <person name="Norbu C."/>
            <person name="Norbu N."/>
            <person name="Novod N."/>
            <person name="O'Neill B."/>
            <person name="Osman S."/>
            <person name="Markiewicz E."/>
            <person name="Oyono O.L."/>
            <person name="Patti C."/>
            <person name="Phunkhang P."/>
            <person name="Pierre F."/>
            <person name="Priest M."/>
            <person name="Raghuraman S."/>
            <person name="Rege F."/>
            <person name="Reyes R."/>
            <person name="Rise C."/>
            <person name="Rogov P."/>
            <person name="Ross K."/>
            <person name="Ryan E."/>
            <person name="Settipalli S."/>
            <person name="Shea T."/>
            <person name="Sherpa N."/>
            <person name="Shi L."/>
            <person name="Shih D."/>
            <person name="Sparrow T."/>
            <person name="Spaulding J."/>
            <person name="Stalker J."/>
            <person name="Stange-Thomann N."/>
            <person name="Stavropoulos S."/>
            <person name="Stone C."/>
            <person name="Strader C."/>
            <person name="Tesfaye S."/>
            <person name="Thomson T."/>
            <person name="Thoulutsang Y."/>
            <person name="Thoulutsang D."/>
            <person name="Topham K."/>
            <person name="Topping I."/>
            <person name="Tsamla T."/>
            <person name="Vassiliev H."/>
            <person name="Vo A."/>
            <person name="Wangchuk T."/>
            <person name="Wangdi T."/>
            <person name="Weiand M."/>
            <person name="Wilkinson J."/>
            <person name="Wilson A."/>
            <person name="Yadav S."/>
            <person name="Young G."/>
            <person name="Yu Q."/>
            <person name="Zembek L."/>
            <person name="Zhong D."/>
            <person name="Zimmer A."/>
            <person name="Zwirko Z."/>
            <person name="Jaffe D.B."/>
            <person name="Alvarez P."/>
            <person name="Brockman W."/>
            <person name="Butler J."/>
            <person name="Chin C."/>
            <person name="Gnerre S."/>
            <person name="Grabherr M."/>
            <person name="Kleber M."/>
            <person name="Mauceli E."/>
            <person name="MacCallum I."/>
        </authorList>
    </citation>
    <scope>NUCLEOTIDE SEQUENCE [LARGE SCALE GENOMIC DNA]</scope>
    <source>
        <strain evidence="3">Tucson 15010-1051.87</strain>
    </source>
</reference>
<gene>
    <name evidence="2" type="primary">Dvir\GJ27030</name>
    <name evidence="2" type="ORF">Dvir_GJ27030</name>
</gene>
<proteinExistence type="predicted"/>
<name>A0A0Q9WEI0_DROVI</name>
<keyword evidence="3" id="KW-1185">Reference proteome</keyword>
<keyword evidence="1" id="KW-0472">Membrane</keyword>